<reference evidence="4" key="2">
    <citation type="submission" date="2016-10" db="EMBL/GenBank/DDBJ databases">
        <authorList>
            <person name="de Groot N.N."/>
        </authorList>
    </citation>
    <scope>NUCLEOTIDE SEQUENCE [LARGE SCALE GENOMIC DNA]</scope>
    <source>
        <strain evidence="4">BS3782</strain>
    </source>
</reference>
<evidence type="ECO:0000259" key="2">
    <source>
        <dbReference type="Pfam" id="PF08028"/>
    </source>
</evidence>
<gene>
    <name evidence="3" type="ORF">F7R14_04675</name>
    <name evidence="4" type="ORF">SAMN04490191_4269</name>
</gene>
<dbReference type="Pfam" id="PF08028">
    <property type="entry name" value="Acyl-CoA_dh_2"/>
    <property type="match status" value="1"/>
</dbReference>
<evidence type="ECO:0000256" key="1">
    <source>
        <dbReference type="ARBA" id="ARBA00023002"/>
    </source>
</evidence>
<protein>
    <submittedName>
        <fullName evidence="4">Two-component flavin-dependent monooxygenase</fullName>
    </submittedName>
</protein>
<evidence type="ECO:0000313" key="3">
    <source>
        <dbReference type="EMBL" id="KAB0507163.1"/>
    </source>
</evidence>
<reference evidence="3 6" key="3">
    <citation type="submission" date="2019-09" db="EMBL/GenBank/DDBJ databases">
        <title>Draft genome sequences of 48 bacterial type strains from the CCUG.</title>
        <authorList>
            <person name="Tunovic T."/>
            <person name="Pineiro-Iglesias B."/>
            <person name="Unosson C."/>
            <person name="Inganas E."/>
            <person name="Ohlen M."/>
            <person name="Cardew S."/>
            <person name="Jensie-Markopoulos S."/>
            <person name="Salva-Serra F."/>
            <person name="Jaen-Luchoro D."/>
            <person name="Karlsson R."/>
            <person name="Svensson-Stadler L."/>
            <person name="Chun J."/>
            <person name="Moore E."/>
        </authorList>
    </citation>
    <scope>NUCLEOTIDE SEQUENCE [LARGE SCALE GENOMIC DNA]</scope>
    <source>
        <strain evidence="3 6">CCUG 51522</strain>
    </source>
</reference>
<reference evidence="5" key="1">
    <citation type="submission" date="2016-10" db="EMBL/GenBank/DDBJ databases">
        <authorList>
            <person name="Varghese N."/>
            <person name="Submissions S."/>
        </authorList>
    </citation>
    <scope>NUCLEOTIDE SEQUENCE [LARGE SCALE GENOMIC DNA]</scope>
    <source>
        <strain evidence="5">BS3782</strain>
    </source>
</reference>
<dbReference type="GO" id="GO:0050660">
    <property type="term" value="F:flavin adenine dinucleotide binding"/>
    <property type="evidence" value="ECO:0007669"/>
    <property type="project" value="InterPro"/>
</dbReference>
<dbReference type="Proteomes" id="UP000182814">
    <property type="component" value="Chromosome I"/>
</dbReference>
<evidence type="ECO:0000313" key="6">
    <source>
        <dbReference type="Proteomes" id="UP000434925"/>
    </source>
</evidence>
<dbReference type="EMBL" id="LT629746">
    <property type="protein sequence ID" value="SDT39806.1"/>
    <property type="molecule type" value="Genomic_DNA"/>
</dbReference>
<dbReference type="AlphaFoldDB" id="A0A1H2A2U5"/>
<dbReference type="Gene3D" id="1.10.540.10">
    <property type="entry name" value="Acyl-CoA dehydrogenase/oxidase, N-terminal domain"/>
    <property type="match status" value="1"/>
</dbReference>
<organism evidence="4 5">
    <name type="scientific">Pseudomonas lini</name>
    <dbReference type="NCBI Taxonomy" id="163011"/>
    <lineage>
        <taxon>Bacteria</taxon>
        <taxon>Pseudomonadati</taxon>
        <taxon>Pseudomonadota</taxon>
        <taxon>Gammaproteobacteria</taxon>
        <taxon>Pseudomonadales</taxon>
        <taxon>Pseudomonadaceae</taxon>
        <taxon>Pseudomonas</taxon>
    </lineage>
</organism>
<name>A0A1H2A2U5_9PSED</name>
<proteinExistence type="predicted"/>
<sequence length="366" mass="39991">MQQLETLGAIAQLTPIERVREVAAQHALNADQQCLLAQEVVDALTVAGFARYFVPREQGGQPGTFADLSHRVMTLAKACPSAAWYAVIQAVAGRMAAYLPVKAQREIWGNSQDVRISASFRSTGKVEAVEGGWRLTGTWHYLSGIDFANWALLCIEVDDGEQLFAAIPADTWEVLDNWQTLGMRGTGSRSINLDGIIVPAHMTFARADLLRGCSRHAQGLQYQASPIAADAQLFLACGLGAAWHCLEQWRDSLPAEASDETAMAYASAESALKACDLLLHNSCQAIDQGKLPPLQIGRCARDAAFAAQLLLDAVNRIFRLSGAQAHYSSNLIQKSWRDVQTLTSHIALRPDFNFISYTRHVLANRS</sequence>
<dbReference type="PIRSF" id="PIRSF016578">
    <property type="entry name" value="HsaA"/>
    <property type="match status" value="1"/>
</dbReference>
<dbReference type="InterPro" id="IPR009100">
    <property type="entry name" value="AcylCoA_DH/oxidase_NM_dom_sf"/>
</dbReference>
<dbReference type="GO" id="GO:0016627">
    <property type="term" value="F:oxidoreductase activity, acting on the CH-CH group of donors"/>
    <property type="evidence" value="ECO:0007669"/>
    <property type="project" value="InterPro"/>
</dbReference>
<dbReference type="EMBL" id="VZPO01000002">
    <property type="protein sequence ID" value="KAB0507163.1"/>
    <property type="molecule type" value="Genomic_DNA"/>
</dbReference>
<dbReference type="Gene3D" id="2.40.110.10">
    <property type="entry name" value="Butyryl-CoA Dehydrogenase, subunit A, domain 2"/>
    <property type="match status" value="1"/>
</dbReference>
<dbReference type="GO" id="GO:0004497">
    <property type="term" value="F:monooxygenase activity"/>
    <property type="evidence" value="ECO:0007669"/>
    <property type="project" value="UniProtKB-KW"/>
</dbReference>
<evidence type="ECO:0000313" key="5">
    <source>
        <dbReference type="Proteomes" id="UP000182814"/>
    </source>
</evidence>
<dbReference type="InterPro" id="IPR013107">
    <property type="entry name" value="Acyl-CoA_DH_C"/>
</dbReference>
<keyword evidence="4" id="KW-0503">Monooxygenase</keyword>
<dbReference type="InterPro" id="IPR046373">
    <property type="entry name" value="Acyl-CoA_Oxase/DH_mid-dom_sf"/>
</dbReference>
<feature type="domain" description="Acyl-CoA dehydrogenase C-terminal" evidence="2">
    <location>
        <begin position="256"/>
        <end position="349"/>
    </location>
</feature>
<accession>A0A1H2A2U5</accession>
<dbReference type="Proteomes" id="UP000434925">
    <property type="component" value="Unassembled WGS sequence"/>
</dbReference>
<keyword evidence="1" id="KW-0560">Oxidoreductase</keyword>
<keyword evidence="5" id="KW-1185">Reference proteome</keyword>
<evidence type="ECO:0000313" key="4">
    <source>
        <dbReference type="EMBL" id="SDT39806.1"/>
    </source>
</evidence>
<dbReference type="InterPro" id="IPR036250">
    <property type="entry name" value="AcylCo_DH-like_C"/>
</dbReference>
<dbReference type="InterPro" id="IPR037069">
    <property type="entry name" value="AcylCoA_DH/ox_N_sf"/>
</dbReference>
<dbReference type="SUPFAM" id="SSF56645">
    <property type="entry name" value="Acyl-CoA dehydrogenase NM domain-like"/>
    <property type="match status" value="1"/>
</dbReference>
<dbReference type="Gene3D" id="1.20.140.10">
    <property type="entry name" value="Butyryl-CoA Dehydrogenase, subunit A, domain 3"/>
    <property type="match status" value="1"/>
</dbReference>
<dbReference type="RefSeq" id="WP_050682527.1">
    <property type="nucleotide sequence ID" value="NZ_JABTYG010000001.1"/>
</dbReference>
<dbReference type="SUPFAM" id="SSF47203">
    <property type="entry name" value="Acyl-CoA dehydrogenase C-terminal domain-like"/>
    <property type="match status" value="1"/>
</dbReference>